<dbReference type="Proteomes" id="UP000239504">
    <property type="component" value="Unassembled WGS sequence"/>
</dbReference>
<dbReference type="PANTHER" id="PTHR47690">
    <property type="entry name" value="GLUCOKINASE"/>
    <property type="match status" value="1"/>
</dbReference>
<reference evidence="5 6" key="1">
    <citation type="submission" date="2017-12" db="EMBL/GenBank/DDBJ databases">
        <authorList>
            <person name="Hurst M.R.H."/>
        </authorList>
    </citation>
    <scope>NUCLEOTIDE SEQUENCE [LARGE SCALE GENOMIC DNA]</scope>
    <source>
        <strain evidence="5 6">SY-3-19</strain>
    </source>
</reference>
<dbReference type="CDD" id="cd24008">
    <property type="entry name" value="ASKHA_NBD_GLK"/>
    <property type="match status" value="1"/>
</dbReference>
<dbReference type="GO" id="GO:0006096">
    <property type="term" value="P:glycolytic process"/>
    <property type="evidence" value="ECO:0007669"/>
    <property type="project" value="UniProtKB-UniRule"/>
</dbReference>
<protein>
    <recommendedName>
        <fullName evidence="3">Glucokinase</fullName>
        <ecNumber evidence="3">2.7.1.2</ecNumber>
    </recommendedName>
    <alternativeName>
        <fullName evidence="3">Glucose kinase</fullName>
    </alternativeName>
</protein>
<organism evidence="5 6">
    <name type="scientific">Hyphococcus luteus</name>
    <dbReference type="NCBI Taxonomy" id="2058213"/>
    <lineage>
        <taxon>Bacteria</taxon>
        <taxon>Pseudomonadati</taxon>
        <taxon>Pseudomonadota</taxon>
        <taxon>Alphaproteobacteria</taxon>
        <taxon>Parvularculales</taxon>
        <taxon>Parvularculaceae</taxon>
        <taxon>Hyphococcus</taxon>
    </lineage>
</organism>
<dbReference type="GO" id="GO:0005536">
    <property type="term" value="F:D-glucose binding"/>
    <property type="evidence" value="ECO:0007669"/>
    <property type="project" value="InterPro"/>
</dbReference>
<dbReference type="HAMAP" id="MF_00524">
    <property type="entry name" value="Glucokinase"/>
    <property type="match status" value="1"/>
</dbReference>
<dbReference type="GO" id="GO:0005524">
    <property type="term" value="F:ATP binding"/>
    <property type="evidence" value="ECO:0007669"/>
    <property type="project" value="UniProtKB-UniRule"/>
</dbReference>
<comment type="caution">
    <text evidence="5">The sequence shown here is derived from an EMBL/GenBank/DDBJ whole genome shotgun (WGS) entry which is preliminary data.</text>
</comment>
<keyword evidence="3" id="KW-0067">ATP-binding</keyword>
<evidence type="ECO:0000256" key="4">
    <source>
        <dbReference type="RuleBase" id="RU004046"/>
    </source>
</evidence>
<dbReference type="NCBIfam" id="TIGR00749">
    <property type="entry name" value="glk"/>
    <property type="match status" value="1"/>
</dbReference>
<evidence type="ECO:0000313" key="6">
    <source>
        <dbReference type="Proteomes" id="UP000239504"/>
    </source>
</evidence>
<dbReference type="GO" id="GO:0005829">
    <property type="term" value="C:cytosol"/>
    <property type="evidence" value="ECO:0007669"/>
    <property type="project" value="TreeGrafter"/>
</dbReference>
<dbReference type="Gene3D" id="3.30.420.40">
    <property type="match status" value="1"/>
</dbReference>
<evidence type="ECO:0000256" key="2">
    <source>
        <dbReference type="ARBA" id="ARBA00022777"/>
    </source>
</evidence>
<evidence type="ECO:0000313" key="5">
    <source>
        <dbReference type="EMBL" id="PQA86240.1"/>
    </source>
</evidence>
<keyword evidence="3" id="KW-0963">Cytoplasm</keyword>
<gene>
    <name evidence="3 5" type="primary">glk</name>
    <name evidence="5" type="ORF">CW354_17980</name>
</gene>
<keyword evidence="3" id="KW-0547">Nucleotide-binding</keyword>
<evidence type="ECO:0000256" key="1">
    <source>
        <dbReference type="ARBA" id="ARBA00022679"/>
    </source>
</evidence>
<comment type="similarity">
    <text evidence="3 4">Belongs to the bacterial glucokinase family.</text>
</comment>
<dbReference type="AlphaFoldDB" id="A0A2S7K148"/>
<keyword evidence="1 3" id="KW-0808">Transferase</keyword>
<dbReference type="InterPro" id="IPR050201">
    <property type="entry name" value="Bacterial_glucokinase"/>
</dbReference>
<dbReference type="InterPro" id="IPR043129">
    <property type="entry name" value="ATPase_NBD"/>
</dbReference>
<dbReference type="EMBL" id="PJCH01000015">
    <property type="protein sequence ID" value="PQA86240.1"/>
    <property type="molecule type" value="Genomic_DNA"/>
</dbReference>
<evidence type="ECO:0000256" key="3">
    <source>
        <dbReference type="HAMAP-Rule" id="MF_00524"/>
    </source>
</evidence>
<proteinExistence type="inferred from homology"/>
<keyword evidence="3" id="KW-0324">Glycolysis</keyword>
<dbReference type="EC" id="2.7.1.2" evidence="3"/>
<comment type="catalytic activity">
    <reaction evidence="3">
        <text>D-glucose + ATP = D-glucose 6-phosphate + ADP + H(+)</text>
        <dbReference type="Rhea" id="RHEA:17825"/>
        <dbReference type="ChEBI" id="CHEBI:4167"/>
        <dbReference type="ChEBI" id="CHEBI:15378"/>
        <dbReference type="ChEBI" id="CHEBI:30616"/>
        <dbReference type="ChEBI" id="CHEBI:61548"/>
        <dbReference type="ChEBI" id="CHEBI:456216"/>
        <dbReference type="EC" id="2.7.1.2"/>
    </reaction>
</comment>
<dbReference type="OrthoDB" id="9800595at2"/>
<feature type="binding site" evidence="3">
    <location>
        <begin position="11"/>
        <end position="16"/>
    </location>
    <ligand>
        <name>ATP</name>
        <dbReference type="ChEBI" id="CHEBI:30616"/>
    </ligand>
</feature>
<dbReference type="InterPro" id="IPR003836">
    <property type="entry name" value="Glucokinase"/>
</dbReference>
<dbReference type="PANTHER" id="PTHR47690:SF1">
    <property type="entry name" value="GLUCOKINASE"/>
    <property type="match status" value="1"/>
</dbReference>
<keyword evidence="6" id="KW-1185">Reference proteome</keyword>
<dbReference type="Pfam" id="PF02685">
    <property type="entry name" value="Glucokinase"/>
    <property type="match status" value="1"/>
</dbReference>
<dbReference type="SUPFAM" id="SSF53067">
    <property type="entry name" value="Actin-like ATPase domain"/>
    <property type="match status" value="1"/>
</dbReference>
<comment type="subcellular location">
    <subcellularLocation>
        <location evidence="3">Cytoplasm</location>
    </subcellularLocation>
</comment>
<keyword evidence="2 3" id="KW-0418">Kinase</keyword>
<name>A0A2S7K148_9PROT</name>
<sequence>MRIVADPFLVADIGGTNARFAIAVEIGEKYAVRDAMVYRAMDFENVLDAATAYLDTVAAKPKRACFAAAGPVVDGKVDFTNSHWTLCGPEIARPLGIEQLRIVNDFFALAAGFAHLPGDSVLKVKDGSPMTDAPQLVIGPGTGLGQALIAPTSWGRKVIATEGGHVAFAPYTQDEIEIRNLISRDHPRVSVERLLSGGGLVRIHRALCAIEGAGCDFMQAHEITSAATTGGHMIAVKAVEMFCAILGRVAGDAVLATGARGGVVLGGGILPKMKEVFLNSDFLRCFKDKGRMSDYVGAVPVQLIITENAALFGAAASMETDN</sequence>
<dbReference type="GO" id="GO:0004340">
    <property type="term" value="F:glucokinase activity"/>
    <property type="evidence" value="ECO:0007669"/>
    <property type="project" value="UniProtKB-UniRule"/>
</dbReference>
<dbReference type="Gene3D" id="3.40.367.20">
    <property type="match status" value="1"/>
</dbReference>
<accession>A0A2S7K148</accession>